<sequence length="167" mass="18883">MGASSSKAKPEEPLVFYAPSNSTISMTPELINGLQGRSPPPNSEKPKQRDNPLSGTVDPEQFDRLVNQRVQEEVNHLKKEESAILSNVQSHNFTHTQVLLEHLEDLNKKNIKVPVRELSSDLKNSKEALIACYKNNPKRTLDCWAEVESFREATLRAQQVFLDIFSN</sequence>
<reference evidence="1" key="1">
    <citation type="submission" date="2022-04" db="EMBL/GenBank/DDBJ databases">
        <title>Genome of the entomopathogenic fungus Entomophthora muscae.</title>
        <authorList>
            <person name="Elya C."/>
            <person name="Lovett B.R."/>
            <person name="Lee E."/>
            <person name="Macias A.M."/>
            <person name="Hajek A.E."/>
            <person name="De Bivort B.L."/>
            <person name="Kasson M.T."/>
            <person name="De Fine Licht H.H."/>
            <person name="Stajich J.E."/>
        </authorList>
    </citation>
    <scope>NUCLEOTIDE SEQUENCE</scope>
    <source>
        <strain evidence="1">Berkeley</strain>
    </source>
</reference>
<evidence type="ECO:0000313" key="1">
    <source>
        <dbReference type="EMBL" id="KAJ9059979.1"/>
    </source>
</evidence>
<proteinExistence type="predicted"/>
<organism evidence="1 2">
    <name type="scientific">Entomophthora muscae</name>
    <dbReference type="NCBI Taxonomy" id="34485"/>
    <lineage>
        <taxon>Eukaryota</taxon>
        <taxon>Fungi</taxon>
        <taxon>Fungi incertae sedis</taxon>
        <taxon>Zoopagomycota</taxon>
        <taxon>Entomophthoromycotina</taxon>
        <taxon>Entomophthoromycetes</taxon>
        <taxon>Entomophthorales</taxon>
        <taxon>Entomophthoraceae</taxon>
        <taxon>Entomophthora</taxon>
    </lineage>
</organism>
<comment type="caution">
    <text evidence="1">The sequence shown here is derived from an EMBL/GenBank/DDBJ whole genome shotgun (WGS) entry which is preliminary data.</text>
</comment>
<dbReference type="Proteomes" id="UP001165960">
    <property type="component" value="Unassembled WGS sequence"/>
</dbReference>
<evidence type="ECO:0000313" key="2">
    <source>
        <dbReference type="Proteomes" id="UP001165960"/>
    </source>
</evidence>
<accession>A0ACC2SC55</accession>
<dbReference type="EMBL" id="QTSX02005297">
    <property type="protein sequence ID" value="KAJ9059979.1"/>
    <property type="molecule type" value="Genomic_DNA"/>
</dbReference>
<gene>
    <name evidence="1" type="ORF">DSO57_1035828</name>
</gene>
<protein>
    <submittedName>
        <fullName evidence="1">Uncharacterized protein</fullName>
    </submittedName>
</protein>
<keyword evidence="2" id="KW-1185">Reference proteome</keyword>
<name>A0ACC2SC55_9FUNG</name>